<reference evidence="3" key="1">
    <citation type="submission" date="2007-04" db="EMBL/GenBank/DDBJ databases">
        <authorList>
            <consortium name="The Broad Institute Genome Sequencing Platform"/>
            <person name="Birren B."/>
            <person name="Lander E."/>
            <person name="Galagan J."/>
            <person name="Nusbaum C."/>
            <person name="Devon K."/>
            <person name="Ma L.-J."/>
            <person name="Jaffe D."/>
            <person name="Butler J."/>
            <person name="Alvarez P."/>
            <person name="Gnerre S."/>
            <person name="Grabherr M."/>
            <person name="Kleber M."/>
            <person name="Mauceli E."/>
            <person name="Brockman W."/>
            <person name="MacCallum I.A."/>
            <person name="Young S."/>
            <person name="LaButti K."/>
            <person name="DeCaprio D."/>
            <person name="Crawford M."/>
            <person name="Koehrsen M."/>
            <person name="Engels R."/>
            <person name="Montgomery P."/>
            <person name="Pearson M."/>
            <person name="Howarth C."/>
            <person name="Larson L."/>
            <person name="White J."/>
            <person name="O'Leary S."/>
            <person name="Kodira C."/>
            <person name="Zeng Q."/>
            <person name="Yandava C."/>
            <person name="Alvarado L."/>
            <person name="Kistler C."/>
            <person name="Shim W.-B."/>
            <person name="Kang S."/>
            <person name="Woloshuk C."/>
        </authorList>
    </citation>
    <scope>NUCLEOTIDE SEQUENCE</scope>
    <source>
        <strain evidence="3">4287</strain>
    </source>
</reference>
<sequence>MSEIYDLSQRCRSRFADILHVPDARSLPVIEVLRDEFEKWASYLGVFAHESVCLDTRLMYSDSLRNLVLQLLQISMRNLERIVEIEDQKTYDLSDTSQPSVVAEMESEDTASISSPLIESLKALEEAVHGLHRLGLAIRHSSSTNLTQRITSFIEKVDNGSTEGLVFSRLKEKLIDIPKRKGKPGASITLCKQLAVSIAFRYFRIQYRHSHQLKLKTPRQHEPTSEATDEPVSKSIDVSAQKSNLGSRKPLQIRVNQLISDISVTEPTIPDSSKALERYESSSPRSKGATSIVSVQLRDAIYPDIPQATVTCCPYCAQKLPASAKEKRAWERHVDDDIEPYTCISEECVDPPQLFSRYDAWARHMEDKHSSRWTEEVHKLISWCCDIDHEEQYFDDEGDFDEHVKADHQDCGTKDEISELKEWCELRRARPPYTCPICGCVPEDIATVVPWLIQRSSSIHNSEPHQISSDSEVELRRRLFRHIASHLKGLVLMSIISLDRPNSSRFFAFTKESLYEDLLDSIRSQLKDGLEKKNTTEKFATRGMVKHVLSPSNLEAVYEALKAANAKMPTDTDQVNARKFAEKVKERKLQHFLAVLIYAKCSIDATKEFLDKLVFGNEAEFQEDQETPNLLPASKEFLERLFSRPSDRRDFFDEQRTFCTLVLGSLDVVTIRSDDQISLPWLEQEQIGTGAFGVVYKVTIPKGHLTTDGNFSQPTSRLMTVARKDFICADTAKASFKKEVKAIRDIFSGQATHDNILKSFGTIVIEGKPSTFSLLMPLADLDLQEYMKRNPEIPPGDTSTRESIIRSARELADALDFLHRKMTTSEGDPIVCYHMDLKPSNILIFHDTRRRSEASNRDMIWKLSDFGLSRVKTRTRSQADLSNLFRTRFKDQSSQASATQNFRGTDMFLPVEAELEGRTMNGNSDIWSFGCILSLIFTYMGEGYKGFGGYSESRLLYSNKNVDYFYQYNKSNIGFEINRGVVEQHEKLIKLAAERSPLEGGAVRYMLKSLESEVLLIDQGSRCGADRIVELLQTTLKKYSTVESEFSITENDSMPHSLVQKAQEKVLGLFRRKSKQSLAQTNIRRWRLEVDKKLKYKDCVCSPDGSRVAYWTGKTITLFDDRSGLANAIPYRRVDSMGSRMSSTDSERESTLTVAGQYSLADWSRSWRSVRLTNRYLIAATTDELFNCYIFDVEFDRKLNMYSRVTLSHPEIHMLAVSPDRNSLACILQDKRGRPSLFTGRIVFDPAPQPAPAASIYSDTAKSEHKDAGVCIVDQKATLLELPPGEITCLTLETRNQGYIIVRNGSTLSVNVFIIEPLDMKQQDLMQWSMNNNVERLFTDMACLQSDNQSRRSELIIASQAERLFHLRYEGFESSPTVVIHPPIQNYRILKIATVEHSRKILALGSQSGSDHLLLLNIETRSPDVRPKITKLADIGVSAGYQAKLSVYCEGNETIARIMVDILEGPYLVLQIDVSNSLGT</sequence>
<dbReference type="GeneID" id="28948565"/>
<dbReference type="OrthoDB" id="5986190at2759"/>
<evidence type="ECO:0000256" key="1">
    <source>
        <dbReference type="SAM" id="MobiDB-lite"/>
    </source>
</evidence>
<dbReference type="InterPro" id="IPR011009">
    <property type="entry name" value="Kinase-like_dom_sf"/>
</dbReference>
<dbReference type="SMART" id="SM00220">
    <property type="entry name" value="S_TKc"/>
    <property type="match status" value="1"/>
</dbReference>
<proteinExistence type="predicted"/>
<dbReference type="InterPro" id="IPR000719">
    <property type="entry name" value="Prot_kinase_dom"/>
</dbReference>
<keyword evidence="3" id="KW-0723">Serine/threonine-protein kinase</keyword>
<dbReference type="RefSeq" id="XP_018242744.1">
    <property type="nucleotide sequence ID" value="XM_018385402.1"/>
</dbReference>
<dbReference type="Proteomes" id="UP000009097">
    <property type="component" value="Unassembled WGS sequence"/>
</dbReference>
<reference evidence="3" key="2">
    <citation type="journal article" date="2010" name="Nature">
        <title>Comparative genomics reveals mobile pathogenicity chromosomes in Fusarium.</title>
        <authorList>
            <person name="Ma L.J."/>
            <person name="van der Does H.C."/>
            <person name="Borkovich K.A."/>
            <person name="Coleman J.J."/>
            <person name="Daboussi M.J."/>
            <person name="Di Pietro A."/>
            <person name="Dufresne M."/>
            <person name="Freitag M."/>
            <person name="Grabherr M."/>
            <person name="Henrissat B."/>
            <person name="Houterman P.M."/>
            <person name="Kang S."/>
            <person name="Shim W.B."/>
            <person name="Woloshuk C."/>
            <person name="Xie X."/>
            <person name="Xu J.R."/>
            <person name="Antoniw J."/>
            <person name="Baker S.E."/>
            <person name="Bluhm B.H."/>
            <person name="Breakspear A."/>
            <person name="Brown D.W."/>
            <person name="Butchko R.A."/>
            <person name="Chapman S."/>
            <person name="Coulson R."/>
            <person name="Coutinho P.M."/>
            <person name="Danchin E.G."/>
            <person name="Diener A."/>
            <person name="Gale L.R."/>
            <person name="Gardiner D.M."/>
            <person name="Goff S."/>
            <person name="Hammond-Kosack K.E."/>
            <person name="Hilburn K."/>
            <person name="Hua-Van A."/>
            <person name="Jonkers W."/>
            <person name="Kazan K."/>
            <person name="Kodira C.D."/>
            <person name="Koehrsen M."/>
            <person name="Kumar L."/>
            <person name="Lee Y.H."/>
            <person name="Li L."/>
            <person name="Manners J.M."/>
            <person name="Miranda-Saavedra D."/>
            <person name="Mukherjee M."/>
            <person name="Park G."/>
            <person name="Park J."/>
            <person name="Park S.Y."/>
            <person name="Proctor R.H."/>
            <person name="Regev A."/>
            <person name="Ruiz-Roldan M.C."/>
            <person name="Sain D."/>
            <person name="Sakthikumar S."/>
            <person name="Sykes S."/>
            <person name="Schwartz D.C."/>
            <person name="Turgeon B.G."/>
            <person name="Wapinski I."/>
            <person name="Yoder O."/>
            <person name="Young S."/>
            <person name="Zeng Q."/>
            <person name="Zhou S."/>
            <person name="Galagan J."/>
            <person name="Cuomo C.A."/>
            <person name="Kistler H.C."/>
            <person name="Rep M."/>
        </authorList>
    </citation>
    <scope>NUCLEOTIDE SEQUENCE [LARGE SCALE GENOMIC DNA]</scope>
    <source>
        <strain evidence="3">4287</strain>
    </source>
</reference>
<keyword evidence="3" id="KW-0418">Kinase</keyword>
<evidence type="ECO:0000259" key="2">
    <source>
        <dbReference type="PROSITE" id="PS50011"/>
    </source>
</evidence>
<accession>A0A0J9UZH9</accession>
<keyword evidence="3" id="KW-0808">Transferase</keyword>
<gene>
    <name evidence="3" type="ORF">FOXG_06741</name>
    <name evidence="4" type="ORF">FOXG_07301</name>
</gene>
<dbReference type="PROSITE" id="PS50011">
    <property type="entry name" value="PROTEIN_KINASE_DOM"/>
    <property type="match status" value="1"/>
</dbReference>
<dbReference type="RefSeq" id="XP_018244671.1">
    <property type="nucleotide sequence ID" value="XM_018385903.1"/>
</dbReference>
<evidence type="ECO:0000313" key="5">
    <source>
        <dbReference type="Proteomes" id="UP000009097"/>
    </source>
</evidence>
<dbReference type="PROSITE" id="PS00108">
    <property type="entry name" value="PROTEIN_KINASE_ST"/>
    <property type="match status" value="1"/>
</dbReference>
<dbReference type="PANTHER" id="PTHR35391">
    <property type="entry name" value="C2H2-TYPE DOMAIN-CONTAINING PROTEIN-RELATED"/>
    <property type="match status" value="1"/>
</dbReference>
<evidence type="ECO:0000313" key="3">
    <source>
        <dbReference type="EMBL" id="KNB04699.1"/>
    </source>
</evidence>
<dbReference type="KEGG" id="fox:FOXG_06741"/>
<dbReference type="VEuPathDB" id="FungiDB:FOXG_07301"/>
<dbReference type="SUPFAM" id="SSF56112">
    <property type="entry name" value="Protein kinase-like (PK-like)"/>
    <property type="match status" value="1"/>
</dbReference>
<dbReference type="GO" id="GO:0005524">
    <property type="term" value="F:ATP binding"/>
    <property type="evidence" value="ECO:0007669"/>
    <property type="project" value="InterPro"/>
</dbReference>
<name>A0A0J9UZH9_FUSO4</name>
<feature type="region of interest" description="Disordered" evidence="1">
    <location>
        <begin position="214"/>
        <end position="243"/>
    </location>
</feature>
<protein>
    <submittedName>
        <fullName evidence="3">Serine/threonine protein kinase</fullName>
    </submittedName>
</protein>
<dbReference type="Pfam" id="PF00069">
    <property type="entry name" value="Pkinase"/>
    <property type="match status" value="1"/>
</dbReference>
<evidence type="ECO:0000313" key="4">
    <source>
        <dbReference type="EMBL" id="KNB06626.1"/>
    </source>
</evidence>
<dbReference type="Gene3D" id="1.10.510.10">
    <property type="entry name" value="Transferase(Phosphotransferase) domain 1"/>
    <property type="match status" value="1"/>
</dbReference>
<dbReference type="EMBL" id="DS231702">
    <property type="protein sequence ID" value="KNB04699.1"/>
    <property type="molecule type" value="Genomic_DNA"/>
</dbReference>
<dbReference type="GO" id="GO:0004674">
    <property type="term" value="F:protein serine/threonine kinase activity"/>
    <property type="evidence" value="ECO:0007669"/>
    <property type="project" value="UniProtKB-KW"/>
</dbReference>
<dbReference type="PANTHER" id="PTHR35391:SF5">
    <property type="entry name" value="DUF6590 DOMAIN-CONTAINING PROTEIN"/>
    <property type="match status" value="1"/>
</dbReference>
<dbReference type="InterPro" id="IPR008271">
    <property type="entry name" value="Ser/Thr_kinase_AS"/>
</dbReference>
<feature type="domain" description="Protein kinase" evidence="2">
    <location>
        <begin position="681"/>
        <end position="1036"/>
    </location>
</feature>
<dbReference type="GeneID" id="28949011"/>
<dbReference type="KEGG" id="fox:FOXG_07301"/>
<dbReference type="VEuPathDB" id="FungiDB:FOXG_06741"/>
<dbReference type="EMBL" id="DS231704">
    <property type="protein sequence ID" value="KNB06626.1"/>
    <property type="molecule type" value="Genomic_DNA"/>
</dbReference>
<organism evidence="3 5">
    <name type="scientific">Fusarium oxysporum f. sp. lycopersici (strain 4287 / CBS 123668 / FGSC 9935 / NRRL 34936)</name>
    <name type="common">Fusarium vascular wilt of tomato</name>
    <dbReference type="NCBI Taxonomy" id="426428"/>
    <lineage>
        <taxon>Eukaryota</taxon>
        <taxon>Fungi</taxon>
        <taxon>Dikarya</taxon>
        <taxon>Ascomycota</taxon>
        <taxon>Pezizomycotina</taxon>
        <taxon>Sordariomycetes</taxon>
        <taxon>Hypocreomycetidae</taxon>
        <taxon>Hypocreales</taxon>
        <taxon>Nectriaceae</taxon>
        <taxon>Fusarium</taxon>
        <taxon>Fusarium oxysporum species complex</taxon>
    </lineage>
</organism>
<dbReference type="SUPFAM" id="SSF82171">
    <property type="entry name" value="DPP6 N-terminal domain-like"/>
    <property type="match status" value="2"/>
</dbReference>